<accession>A0A975WAN6</accession>
<keyword evidence="9" id="KW-0406">Ion transport</keyword>
<dbReference type="InterPro" id="IPR051535">
    <property type="entry name" value="Siderophore_ABC-ATPase"/>
</dbReference>
<dbReference type="EMBL" id="FNYY01000008">
    <property type="protein sequence ID" value="SEJ62310.1"/>
    <property type="molecule type" value="Genomic_DNA"/>
</dbReference>
<keyword evidence="6" id="KW-0547">Nucleotide-binding</keyword>
<evidence type="ECO:0000313" key="12">
    <source>
        <dbReference type="EMBL" id="SEJ62310.1"/>
    </source>
</evidence>
<dbReference type="PROSITE" id="PS50893">
    <property type="entry name" value="ABC_TRANSPORTER_2"/>
    <property type="match status" value="1"/>
</dbReference>
<dbReference type="FunFam" id="3.40.50.300:FF:000134">
    <property type="entry name" value="Iron-enterobactin ABC transporter ATP-binding protein"/>
    <property type="match status" value="1"/>
</dbReference>
<dbReference type="AlphaFoldDB" id="A0A975WAN6"/>
<keyword evidence="13" id="KW-1185">Reference proteome</keyword>
<organism evidence="12 13">
    <name type="scientific">Marinovum algicola</name>
    <dbReference type="NCBI Taxonomy" id="42444"/>
    <lineage>
        <taxon>Bacteria</taxon>
        <taxon>Pseudomonadati</taxon>
        <taxon>Pseudomonadota</taxon>
        <taxon>Alphaproteobacteria</taxon>
        <taxon>Rhodobacterales</taxon>
        <taxon>Roseobacteraceae</taxon>
        <taxon>Marinovum</taxon>
    </lineage>
</organism>
<protein>
    <submittedName>
        <fullName evidence="12">Iron complex transport system ATP-binding protein</fullName>
    </submittedName>
</protein>
<dbReference type="GO" id="GO:0005886">
    <property type="term" value="C:plasma membrane"/>
    <property type="evidence" value="ECO:0007669"/>
    <property type="project" value="UniProtKB-SubCell"/>
</dbReference>
<keyword evidence="8" id="KW-0408">Iron</keyword>
<reference evidence="12 13" key="1">
    <citation type="submission" date="2016-10" db="EMBL/GenBank/DDBJ databases">
        <authorList>
            <person name="Varghese N."/>
            <person name="Submissions S."/>
        </authorList>
    </citation>
    <scope>NUCLEOTIDE SEQUENCE [LARGE SCALE GENOMIC DNA]</scope>
    <source>
        <strain evidence="12 13">FF3</strain>
    </source>
</reference>
<evidence type="ECO:0000259" key="11">
    <source>
        <dbReference type="PROSITE" id="PS50893"/>
    </source>
</evidence>
<evidence type="ECO:0000256" key="5">
    <source>
        <dbReference type="ARBA" id="ARBA00022496"/>
    </source>
</evidence>
<sequence>MIEVDGLNYEVAGTAILHQVGLALEPGGITALIGPNGAGKSSLLHCMAGLNRPVAGRVRIDGLDPFTAPGEERARAVALLQQSPVVVSRLKVRDLVAFGRWPHHRGRSGARDAALVEAALAAFSLQGLAERPLETLSGGQRQRAFIAMTYAQDTPWMLLDEPLNALDPRHARDLMARLHGLTRGSGRSIVIVLHDINAAAGWADRIVAMKDGRVVAHDASAALLTSQMLADVFDTPFEVLSHRGRAVVVAR</sequence>
<dbReference type="Pfam" id="PF00005">
    <property type="entry name" value="ABC_tran"/>
    <property type="match status" value="1"/>
</dbReference>
<dbReference type="CDD" id="cd03214">
    <property type="entry name" value="ABC_Iron-Siderophores_B12_Hemin"/>
    <property type="match status" value="1"/>
</dbReference>
<dbReference type="PANTHER" id="PTHR42771">
    <property type="entry name" value="IRON(3+)-HYDROXAMATE IMPORT ATP-BINDING PROTEIN FHUC"/>
    <property type="match status" value="1"/>
</dbReference>
<proteinExistence type="inferred from homology"/>
<dbReference type="GO" id="GO:0016887">
    <property type="term" value="F:ATP hydrolysis activity"/>
    <property type="evidence" value="ECO:0007669"/>
    <property type="project" value="InterPro"/>
</dbReference>
<evidence type="ECO:0000256" key="8">
    <source>
        <dbReference type="ARBA" id="ARBA00023004"/>
    </source>
</evidence>
<evidence type="ECO:0000313" key="13">
    <source>
        <dbReference type="Proteomes" id="UP000182932"/>
    </source>
</evidence>
<evidence type="ECO:0000256" key="1">
    <source>
        <dbReference type="ARBA" id="ARBA00004202"/>
    </source>
</evidence>
<evidence type="ECO:0000256" key="7">
    <source>
        <dbReference type="ARBA" id="ARBA00022840"/>
    </source>
</evidence>
<keyword evidence="4" id="KW-1003">Cell membrane</keyword>
<evidence type="ECO:0000256" key="9">
    <source>
        <dbReference type="ARBA" id="ARBA00023065"/>
    </source>
</evidence>
<keyword evidence="10" id="KW-0472">Membrane</keyword>
<evidence type="ECO:0000256" key="3">
    <source>
        <dbReference type="ARBA" id="ARBA00022448"/>
    </source>
</evidence>
<evidence type="ECO:0000256" key="10">
    <source>
        <dbReference type="ARBA" id="ARBA00023136"/>
    </source>
</evidence>
<dbReference type="SUPFAM" id="SSF52540">
    <property type="entry name" value="P-loop containing nucleoside triphosphate hydrolases"/>
    <property type="match status" value="1"/>
</dbReference>
<dbReference type="GeneID" id="80818697"/>
<feature type="domain" description="ABC transporter" evidence="11">
    <location>
        <begin position="2"/>
        <end position="236"/>
    </location>
</feature>
<dbReference type="InterPro" id="IPR003439">
    <property type="entry name" value="ABC_transporter-like_ATP-bd"/>
</dbReference>
<dbReference type="InterPro" id="IPR017871">
    <property type="entry name" value="ABC_transporter-like_CS"/>
</dbReference>
<name>A0A975WAN6_9RHOB</name>
<keyword evidence="3" id="KW-0813">Transport</keyword>
<comment type="similarity">
    <text evidence="2">Belongs to the ABC transporter superfamily.</text>
</comment>
<dbReference type="GO" id="GO:0005524">
    <property type="term" value="F:ATP binding"/>
    <property type="evidence" value="ECO:0007669"/>
    <property type="project" value="UniProtKB-KW"/>
</dbReference>
<dbReference type="InterPro" id="IPR003593">
    <property type="entry name" value="AAA+_ATPase"/>
</dbReference>
<dbReference type="RefSeq" id="WP_074836849.1">
    <property type="nucleotide sequence ID" value="NZ_CATMKJ010000007.1"/>
</dbReference>
<dbReference type="PROSITE" id="PS00211">
    <property type="entry name" value="ABC_TRANSPORTER_1"/>
    <property type="match status" value="1"/>
</dbReference>
<dbReference type="Gene3D" id="3.40.50.300">
    <property type="entry name" value="P-loop containing nucleotide triphosphate hydrolases"/>
    <property type="match status" value="1"/>
</dbReference>
<dbReference type="SMART" id="SM00382">
    <property type="entry name" value="AAA"/>
    <property type="match status" value="1"/>
</dbReference>
<dbReference type="PANTHER" id="PTHR42771:SF3">
    <property type="entry name" value="PETROBACTIN IMPORT ATP-BINDING PROTEIN YCLP"/>
    <property type="match status" value="1"/>
</dbReference>
<comment type="caution">
    <text evidence="12">The sequence shown here is derived from an EMBL/GenBank/DDBJ whole genome shotgun (WGS) entry which is preliminary data.</text>
</comment>
<gene>
    <name evidence="12" type="ORF">SAMN04487940_10825</name>
</gene>
<comment type="subcellular location">
    <subcellularLocation>
        <location evidence="1">Cell membrane</location>
        <topology evidence="1">Peripheral membrane protein</topology>
    </subcellularLocation>
</comment>
<dbReference type="GO" id="GO:0006826">
    <property type="term" value="P:iron ion transport"/>
    <property type="evidence" value="ECO:0007669"/>
    <property type="project" value="UniProtKB-KW"/>
</dbReference>
<evidence type="ECO:0000256" key="2">
    <source>
        <dbReference type="ARBA" id="ARBA00005417"/>
    </source>
</evidence>
<keyword evidence="5" id="KW-0410">Iron transport</keyword>
<dbReference type="Proteomes" id="UP000182932">
    <property type="component" value="Unassembled WGS sequence"/>
</dbReference>
<evidence type="ECO:0000256" key="4">
    <source>
        <dbReference type="ARBA" id="ARBA00022475"/>
    </source>
</evidence>
<dbReference type="InterPro" id="IPR027417">
    <property type="entry name" value="P-loop_NTPase"/>
</dbReference>
<keyword evidence="7 12" id="KW-0067">ATP-binding</keyword>
<evidence type="ECO:0000256" key="6">
    <source>
        <dbReference type="ARBA" id="ARBA00022741"/>
    </source>
</evidence>